<dbReference type="SUPFAM" id="SSF55194">
    <property type="entry name" value="Ribosome recycling factor, RRF"/>
    <property type="match status" value="1"/>
</dbReference>
<protein>
    <submittedName>
        <fullName evidence="4">Ribosome recycling factor</fullName>
    </submittedName>
</protein>
<reference evidence="4 5" key="1">
    <citation type="journal article" date="2016" name="Nat. Commun.">
        <title>Thousands of microbial genomes shed light on interconnected biogeochemical processes in an aquifer system.</title>
        <authorList>
            <person name="Anantharaman K."/>
            <person name="Brown C.T."/>
            <person name="Hug L.A."/>
            <person name="Sharon I."/>
            <person name="Castelle C.J."/>
            <person name="Probst A.J."/>
            <person name="Thomas B.C."/>
            <person name="Singh A."/>
            <person name="Wilkins M.J."/>
            <person name="Karaoz U."/>
            <person name="Brodie E.L."/>
            <person name="Williams K.H."/>
            <person name="Hubbard S.S."/>
            <person name="Banfield J.F."/>
        </authorList>
    </citation>
    <scope>NUCLEOTIDE SEQUENCE [LARGE SCALE GENOMIC DNA]</scope>
</reference>
<dbReference type="Gene3D" id="1.10.132.20">
    <property type="entry name" value="Ribosome-recycling factor"/>
    <property type="match status" value="1"/>
</dbReference>
<keyword evidence="2" id="KW-0648">Protein biosynthesis</keyword>
<dbReference type="Proteomes" id="UP000177027">
    <property type="component" value="Unassembled WGS sequence"/>
</dbReference>
<name>A0A1F7HBM8_9BACT</name>
<evidence type="ECO:0000313" key="5">
    <source>
        <dbReference type="Proteomes" id="UP000177027"/>
    </source>
</evidence>
<dbReference type="NCBIfam" id="TIGR00496">
    <property type="entry name" value="frr"/>
    <property type="match status" value="1"/>
</dbReference>
<accession>A0A1F7HBM8</accession>
<evidence type="ECO:0000259" key="3">
    <source>
        <dbReference type="Pfam" id="PF01765"/>
    </source>
</evidence>
<organism evidence="4 5">
    <name type="scientific">Candidatus Roizmanbacteria bacterium RIFCSPHIGHO2_02_FULL_40_9</name>
    <dbReference type="NCBI Taxonomy" id="1802042"/>
    <lineage>
        <taxon>Bacteria</taxon>
        <taxon>Candidatus Roizmaniibacteriota</taxon>
    </lineage>
</organism>
<comment type="caution">
    <text evidence="4">The sequence shown here is derived from an EMBL/GenBank/DDBJ whole genome shotgun (WGS) entry which is preliminary data.</text>
</comment>
<dbReference type="PANTHER" id="PTHR20982:SF3">
    <property type="entry name" value="MITOCHONDRIAL RIBOSOME RECYCLING FACTOR PSEUDO 1"/>
    <property type="match status" value="1"/>
</dbReference>
<dbReference type="GO" id="GO:0006412">
    <property type="term" value="P:translation"/>
    <property type="evidence" value="ECO:0007669"/>
    <property type="project" value="UniProtKB-KW"/>
</dbReference>
<dbReference type="InterPro" id="IPR002661">
    <property type="entry name" value="Ribosome_recyc_fac"/>
</dbReference>
<dbReference type="InterPro" id="IPR036191">
    <property type="entry name" value="RRF_sf"/>
</dbReference>
<gene>
    <name evidence="4" type="ORF">A3D06_01430</name>
</gene>
<sequence length="188" mass="21307">MDQNSIVSQLKSKCQETIEAVSSELRHIRTGKAHPSLVEHLEVNAYDGQMKMNLRDLASILTEGTSSIIISPFDVSIIKEIEKAIFASPLGLTPNSDGKSIRIVIPPLSEEQREKFLKIAGQKIEEGKVGLRHSRDNGRKQIKTLFDDKKIGEDDKFRIEKEIDKIVKDFSDKLDVIKEKKHQEIMKV</sequence>
<dbReference type="FunFam" id="3.30.1360.40:FF:000001">
    <property type="entry name" value="Ribosome-recycling factor"/>
    <property type="match status" value="1"/>
</dbReference>
<evidence type="ECO:0000256" key="2">
    <source>
        <dbReference type="ARBA" id="ARBA00022917"/>
    </source>
</evidence>
<dbReference type="GO" id="GO:0043023">
    <property type="term" value="F:ribosomal large subunit binding"/>
    <property type="evidence" value="ECO:0007669"/>
    <property type="project" value="TreeGrafter"/>
</dbReference>
<comment type="similarity">
    <text evidence="1">Belongs to the RRF family.</text>
</comment>
<evidence type="ECO:0000256" key="1">
    <source>
        <dbReference type="ARBA" id="ARBA00005912"/>
    </source>
</evidence>
<feature type="domain" description="Ribosome recycling factor" evidence="3">
    <location>
        <begin position="23"/>
        <end position="186"/>
    </location>
</feature>
<dbReference type="AlphaFoldDB" id="A0A1F7HBM8"/>
<dbReference type="PANTHER" id="PTHR20982">
    <property type="entry name" value="RIBOSOME RECYCLING FACTOR"/>
    <property type="match status" value="1"/>
</dbReference>
<evidence type="ECO:0000313" key="4">
    <source>
        <dbReference type="EMBL" id="OGK28717.1"/>
    </source>
</evidence>
<dbReference type="InterPro" id="IPR023584">
    <property type="entry name" value="Ribosome_recyc_fac_dom"/>
</dbReference>
<dbReference type="Pfam" id="PF01765">
    <property type="entry name" value="RRF"/>
    <property type="match status" value="1"/>
</dbReference>
<dbReference type="Gene3D" id="3.30.1360.40">
    <property type="match status" value="1"/>
</dbReference>
<dbReference type="EMBL" id="MFZS01000031">
    <property type="protein sequence ID" value="OGK28717.1"/>
    <property type="molecule type" value="Genomic_DNA"/>
</dbReference>
<proteinExistence type="inferred from homology"/>